<proteinExistence type="predicted"/>
<evidence type="ECO:0000313" key="3">
    <source>
        <dbReference type="Proteomes" id="UP000318538"/>
    </source>
</evidence>
<keyword evidence="3" id="KW-1185">Reference proteome</keyword>
<dbReference type="InterPro" id="IPR050194">
    <property type="entry name" value="Glycosyltransferase_grp1"/>
</dbReference>
<reference evidence="2 3" key="1">
    <citation type="submission" date="2019-02" db="EMBL/GenBank/DDBJ databases">
        <title>Deep-cultivation of Planctomycetes and their phenomic and genomic characterization uncovers novel biology.</title>
        <authorList>
            <person name="Wiegand S."/>
            <person name="Jogler M."/>
            <person name="Boedeker C."/>
            <person name="Pinto D."/>
            <person name="Vollmers J."/>
            <person name="Rivas-Marin E."/>
            <person name="Kohn T."/>
            <person name="Peeters S.H."/>
            <person name="Heuer A."/>
            <person name="Rast P."/>
            <person name="Oberbeckmann S."/>
            <person name="Bunk B."/>
            <person name="Jeske O."/>
            <person name="Meyerdierks A."/>
            <person name="Storesund J.E."/>
            <person name="Kallscheuer N."/>
            <person name="Luecker S."/>
            <person name="Lage O.M."/>
            <person name="Pohl T."/>
            <person name="Merkel B.J."/>
            <person name="Hornburger P."/>
            <person name="Mueller R.-W."/>
            <person name="Bruemmer F."/>
            <person name="Labrenz M."/>
            <person name="Spormann A.M."/>
            <person name="Op den Camp H."/>
            <person name="Overmann J."/>
            <person name="Amann R."/>
            <person name="Jetten M.S.M."/>
            <person name="Mascher T."/>
            <person name="Medema M.H."/>
            <person name="Devos D.P."/>
            <person name="Kaster A.-K."/>
            <person name="Ovreas L."/>
            <person name="Rohde M."/>
            <person name="Galperin M.Y."/>
            <person name="Jogler C."/>
        </authorList>
    </citation>
    <scope>NUCLEOTIDE SEQUENCE [LARGE SCALE GENOMIC DNA]</scope>
    <source>
        <strain evidence="2 3">K22_7</strain>
    </source>
</reference>
<evidence type="ECO:0000313" key="2">
    <source>
        <dbReference type="EMBL" id="QDT03495.1"/>
    </source>
</evidence>
<dbReference type="RefSeq" id="WP_218933868.1">
    <property type="nucleotide sequence ID" value="NZ_CP036525.1"/>
</dbReference>
<gene>
    <name evidence="2" type="ORF">K227x_18790</name>
</gene>
<accession>A0A517N8M9</accession>
<feature type="compositionally biased region" description="Basic and acidic residues" evidence="1">
    <location>
        <begin position="164"/>
        <end position="174"/>
    </location>
</feature>
<dbReference type="GO" id="GO:0016757">
    <property type="term" value="F:glycosyltransferase activity"/>
    <property type="evidence" value="ECO:0007669"/>
    <property type="project" value="TreeGrafter"/>
</dbReference>
<dbReference type="PANTHER" id="PTHR45947:SF3">
    <property type="entry name" value="SULFOQUINOVOSYL TRANSFERASE SQD2"/>
    <property type="match status" value="1"/>
</dbReference>
<evidence type="ECO:0008006" key="4">
    <source>
        <dbReference type="Google" id="ProtNLM"/>
    </source>
</evidence>
<feature type="region of interest" description="Disordered" evidence="1">
    <location>
        <begin position="158"/>
        <end position="183"/>
    </location>
</feature>
<protein>
    <recommendedName>
        <fullName evidence="4">D-inositol-3-phosphate glycosyltransferase</fullName>
    </recommendedName>
</protein>
<dbReference type="Proteomes" id="UP000318538">
    <property type="component" value="Chromosome"/>
</dbReference>
<sequence length="441" mass="49029">MIIVKIIPNYSLGGIQKAGQVLATRLSKMGHQVVVIGAADGPRRSMIQADSEVECHVIPDEAGQQEFLSNLQPDVIHIHGPTYNEPLLLKLMSEARLSETLLVSTPVFGRPPENREILKTVKTCCVGIYSLYRISKWLGNPASQTNLGSNLDYVCMTPFSPSSPDRETPDHDSENAPGSRENSDFVIGRLGRAHPSKWRRDTESTINSILEQVPNSKWVSVGLPYKDQVNRLTKRWGTRFVNHDETTNYETLLKWVSRWDVQLFASPSGECFASSICEPAGLGIPTIALSNLIGDNGQSEQILDGVTGYLVGNQTQAISKLILLESNRHRLKTLKASTRLHTHQQWHQDVAAKKLIRLYSNWRGCSTEDSRPLEATVDEFTNDYHARMKKLHGGTFAGNARVSATLAALESWTVFNTIVRLKRAKNSLLPTNNAQKQIGPN</sequence>
<name>A0A517N8M9_9BACT</name>
<dbReference type="AlphaFoldDB" id="A0A517N8M9"/>
<dbReference type="Gene3D" id="3.40.50.2000">
    <property type="entry name" value="Glycogen Phosphorylase B"/>
    <property type="match status" value="2"/>
</dbReference>
<evidence type="ECO:0000256" key="1">
    <source>
        <dbReference type="SAM" id="MobiDB-lite"/>
    </source>
</evidence>
<dbReference type="EMBL" id="CP036525">
    <property type="protein sequence ID" value="QDT03495.1"/>
    <property type="molecule type" value="Genomic_DNA"/>
</dbReference>
<dbReference type="KEGG" id="rlc:K227x_18790"/>
<dbReference type="PANTHER" id="PTHR45947">
    <property type="entry name" value="SULFOQUINOVOSYL TRANSFERASE SQD2"/>
    <property type="match status" value="1"/>
</dbReference>
<dbReference type="SUPFAM" id="SSF53756">
    <property type="entry name" value="UDP-Glycosyltransferase/glycogen phosphorylase"/>
    <property type="match status" value="1"/>
</dbReference>
<organism evidence="2 3">
    <name type="scientific">Rubripirellula lacrimiformis</name>
    <dbReference type="NCBI Taxonomy" id="1930273"/>
    <lineage>
        <taxon>Bacteria</taxon>
        <taxon>Pseudomonadati</taxon>
        <taxon>Planctomycetota</taxon>
        <taxon>Planctomycetia</taxon>
        <taxon>Pirellulales</taxon>
        <taxon>Pirellulaceae</taxon>
        <taxon>Rubripirellula</taxon>
    </lineage>
</organism>